<keyword evidence="3" id="KW-1185">Reference proteome</keyword>
<dbReference type="EMBL" id="BSRL01000001">
    <property type="protein sequence ID" value="GLV67963.1"/>
    <property type="molecule type" value="Genomic_DNA"/>
</dbReference>
<accession>A0AAI9KXI5</accession>
<evidence type="ECO:0000313" key="2">
    <source>
        <dbReference type="EMBL" id="GLV67963.1"/>
    </source>
</evidence>
<dbReference type="AlphaFoldDB" id="A0AAI9KXI5"/>
<dbReference type="Proteomes" id="UP001058167">
    <property type="component" value="Unassembled WGS sequence"/>
</dbReference>
<reference evidence="2" key="2">
    <citation type="submission" date="2023-02" db="EMBL/GenBank/DDBJ databases">
        <title>Pectobacterium carotovorum subsp. carotovorum NBRC 12380.</title>
        <authorList>
            <person name="Ichikawa N."/>
            <person name="Sato H."/>
            <person name="Tonouchi N."/>
        </authorList>
    </citation>
    <scope>NUCLEOTIDE SEQUENCE</scope>
    <source>
        <strain evidence="2">NBRC 12380</strain>
    </source>
</reference>
<proteinExistence type="predicted"/>
<protein>
    <recommendedName>
        <fullName evidence="5">DUF2922 domain-containing protein</fullName>
    </recommendedName>
</protein>
<comment type="caution">
    <text evidence="2">The sequence shown here is derived from an EMBL/GenBank/DDBJ whole genome shotgun (WGS) entry which is preliminary data.</text>
</comment>
<name>A0AAI9KXI5_PECCC</name>
<reference evidence="1" key="1">
    <citation type="submission" date="2022-06" db="EMBL/GenBank/DDBJ databases">
        <title>Draft genome sequences of Pectobacterium carotovorum subsp. carotovorum str. NBRC12380.</title>
        <authorList>
            <person name="Wakabayashi Y."/>
            <person name="Kojima K."/>
        </authorList>
    </citation>
    <scope>NUCLEOTIDE SEQUENCE</scope>
    <source>
        <strain evidence="1">NBRC 12380</strain>
    </source>
</reference>
<evidence type="ECO:0000313" key="3">
    <source>
        <dbReference type="Proteomes" id="UP001058167"/>
    </source>
</evidence>
<sequence length="68" mass="7745">MSLVNMSQTVRNNTIQINFKNSVNLKTNSLRMTESHLMEKIVDSAFEAHNAITITEIDSKKIEAKHID</sequence>
<dbReference type="RefSeq" id="WP_039537480.1">
    <property type="nucleotide sequence ID" value="NZ_BRCK01000001.1"/>
</dbReference>
<evidence type="ECO:0000313" key="4">
    <source>
        <dbReference type="Proteomes" id="UP001165145"/>
    </source>
</evidence>
<dbReference type="Proteomes" id="UP001165145">
    <property type="component" value="Unassembled WGS sequence"/>
</dbReference>
<gene>
    <name evidence="2" type="ORF">Pcaca03_04070</name>
    <name evidence="1" type="ORF">SOASR016_04080</name>
</gene>
<evidence type="ECO:0000313" key="1">
    <source>
        <dbReference type="EMBL" id="GKX45656.1"/>
    </source>
</evidence>
<organism evidence="2 4">
    <name type="scientific">Pectobacterium carotovorum subsp. carotovorum</name>
    <name type="common">Erwinia carotovora subsp. carotovora</name>
    <dbReference type="NCBI Taxonomy" id="555"/>
    <lineage>
        <taxon>Bacteria</taxon>
        <taxon>Pseudomonadati</taxon>
        <taxon>Pseudomonadota</taxon>
        <taxon>Gammaproteobacteria</taxon>
        <taxon>Enterobacterales</taxon>
        <taxon>Pectobacteriaceae</taxon>
        <taxon>Pectobacterium</taxon>
    </lineage>
</organism>
<dbReference type="EMBL" id="BRLF01000001">
    <property type="protein sequence ID" value="GKX45656.1"/>
    <property type="molecule type" value="Genomic_DNA"/>
</dbReference>
<evidence type="ECO:0008006" key="5">
    <source>
        <dbReference type="Google" id="ProtNLM"/>
    </source>
</evidence>